<evidence type="ECO:0008006" key="4">
    <source>
        <dbReference type="Google" id="ProtNLM"/>
    </source>
</evidence>
<evidence type="ECO:0000313" key="2">
    <source>
        <dbReference type="EMBL" id="RBP04733.1"/>
    </source>
</evidence>
<feature type="region of interest" description="Disordered" evidence="1">
    <location>
        <begin position="30"/>
        <end position="64"/>
    </location>
</feature>
<name>A0A366EQP7_9BACI</name>
<dbReference type="AlphaFoldDB" id="A0A366EQP7"/>
<dbReference type="RefSeq" id="WP_113969187.1">
    <property type="nucleotide sequence ID" value="NZ_QNRJ01000005.1"/>
</dbReference>
<reference evidence="2 3" key="1">
    <citation type="submission" date="2018-06" db="EMBL/GenBank/DDBJ databases">
        <title>Freshwater and sediment microbial communities from various areas in North America, analyzing microbe dynamics in response to fracking.</title>
        <authorList>
            <person name="Lamendella R."/>
        </authorList>
    </citation>
    <scope>NUCLEOTIDE SEQUENCE [LARGE SCALE GENOMIC DNA]</scope>
    <source>
        <strain evidence="2 3">97B</strain>
    </source>
</reference>
<evidence type="ECO:0000313" key="3">
    <source>
        <dbReference type="Proteomes" id="UP000252118"/>
    </source>
</evidence>
<gene>
    <name evidence="2" type="ORF">DET59_10520</name>
</gene>
<feature type="compositionally biased region" description="Basic and acidic residues" evidence="1">
    <location>
        <begin position="40"/>
        <end position="51"/>
    </location>
</feature>
<dbReference type="EMBL" id="QNRJ01000005">
    <property type="protein sequence ID" value="RBP04733.1"/>
    <property type="molecule type" value="Genomic_DNA"/>
</dbReference>
<accession>A0A366EQP7</accession>
<evidence type="ECO:0000256" key="1">
    <source>
        <dbReference type="SAM" id="MobiDB-lite"/>
    </source>
</evidence>
<sequence>MKKVFIFLLLILCGGVIVYGNLHWKSMTTASTSADSSSGPERKQQSQKDDLSSLGTEEGEYLSTTVNWPEDARSRYKEKLEAGEPFTIVLMGSTEMDSIEEGWNDKVAGALEEEYGDTVSIESLSFETNTLEFVLEERYEEVGELQPGLVIFEPFVFTDNGNVTIEDTLQSIGTIIDEVKESSPGSTFVLTPPQPIYQPANYAAQVTEIQEYAEENDIPFIDHWSNWPDVEDEEIKTYLDDVSSPNEQGHTAWAKGITDFLVEKD</sequence>
<organism evidence="2 3">
    <name type="scientific">Rossellomorea aquimaris</name>
    <dbReference type="NCBI Taxonomy" id="189382"/>
    <lineage>
        <taxon>Bacteria</taxon>
        <taxon>Bacillati</taxon>
        <taxon>Bacillota</taxon>
        <taxon>Bacilli</taxon>
        <taxon>Bacillales</taxon>
        <taxon>Bacillaceae</taxon>
        <taxon>Rossellomorea</taxon>
    </lineage>
</organism>
<dbReference type="SUPFAM" id="SSF52266">
    <property type="entry name" value="SGNH hydrolase"/>
    <property type="match status" value="1"/>
</dbReference>
<dbReference type="Gene3D" id="3.40.50.1110">
    <property type="entry name" value="SGNH hydrolase"/>
    <property type="match status" value="1"/>
</dbReference>
<dbReference type="Proteomes" id="UP000252118">
    <property type="component" value="Unassembled WGS sequence"/>
</dbReference>
<proteinExistence type="predicted"/>
<protein>
    <recommendedName>
        <fullName evidence="4">SGNH hydrolase-type esterase domain-containing protein</fullName>
    </recommendedName>
</protein>
<dbReference type="InterPro" id="IPR036514">
    <property type="entry name" value="SGNH_hydro_sf"/>
</dbReference>
<dbReference type="CDD" id="cd00229">
    <property type="entry name" value="SGNH_hydrolase"/>
    <property type="match status" value="1"/>
</dbReference>
<dbReference type="OrthoDB" id="2451965at2"/>
<comment type="caution">
    <text evidence="2">The sequence shown here is derived from an EMBL/GenBank/DDBJ whole genome shotgun (WGS) entry which is preliminary data.</text>
</comment>